<keyword evidence="2" id="KW-1185">Reference proteome</keyword>
<accession>A0AAV5SWX6</accession>
<reference evidence="1" key="1">
    <citation type="submission" date="2023-10" db="EMBL/GenBank/DDBJ databases">
        <title>Genome assembly of Pristionchus species.</title>
        <authorList>
            <person name="Yoshida K."/>
            <person name="Sommer R.J."/>
        </authorList>
    </citation>
    <scope>NUCLEOTIDE SEQUENCE</scope>
    <source>
        <strain evidence="1">RS0144</strain>
    </source>
</reference>
<evidence type="ECO:0000313" key="1">
    <source>
        <dbReference type="EMBL" id="GMS87836.1"/>
    </source>
</evidence>
<evidence type="ECO:0000313" key="2">
    <source>
        <dbReference type="Proteomes" id="UP001432027"/>
    </source>
</evidence>
<dbReference type="AlphaFoldDB" id="A0AAV5SWX6"/>
<proteinExistence type="predicted"/>
<dbReference type="Proteomes" id="UP001432027">
    <property type="component" value="Unassembled WGS sequence"/>
</dbReference>
<comment type="caution">
    <text evidence="1">The sequence shown here is derived from an EMBL/GenBank/DDBJ whole genome shotgun (WGS) entry which is preliminary data.</text>
</comment>
<protein>
    <submittedName>
        <fullName evidence="1">Uncharacterized protein</fullName>
    </submittedName>
</protein>
<name>A0AAV5SWX6_9BILA</name>
<sequence>MVQLLQSTPAGTWDVREIRLASIIKNHEKPTPDMSLFFMKSSFAEPYTFKGVIRNASMANHKLITFIRSHDSVLMGWNFECEEAASRFFPFIAKACMEPANAELMPCFLPPPISALAPELIKLAEVEKQKREEVAAKDREILALSKRLDRLESEKPLSAWTLHSQYH</sequence>
<gene>
    <name evidence="1" type="ORF">PENTCL1PPCAC_10011</name>
</gene>
<organism evidence="1 2">
    <name type="scientific">Pristionchus entomophagus</name>
    <dbReference type="NCBI Taxonomy" id="358040"/>
    <lineage>
        <taxon>Eukaryota</taxon>
        <taxon>Metazoa</taxon>
        <taxon>Ecdysozoa</taxon>
        <taxon>Nematoda</taxon>
        <taxon>Chromadorea</taxon>
        <taxon>Rhabditida</taxon>
        <taxon>Rhabditina</taxon>
        <taxon>Diplogasteromorpha</taxon>
        <taxon>Diplogasteroidea</taxon>
        <taxon>Neodiplogasteridae</taxon>
        <taxon>Pristionchus</taxon>
    </lineage>
</organism>
<dbReference type="EMBL" id="BTSX01000003">
    <property type="protein sequence ID" value="GMS87836.1"/>
    <property type="molecule type" value="Genomic_DNA"/>
</dbReference>